<evidence type="ECO:0000256" key="1">
    <source>
        <dbReference type="ARBA" id="ARBA00022801"/>
    </source>
</evidence>
<comment type="caution">
    <text evidence="3">The sequence shown here is derived from an EMBL/GenBank/DDBJ whole genome shotgun (WGS) entry which is preliminary data.</text>
</comment>
<dbReference type="InterPro" id="IPR050266">
    <property type="entry name" value="AB_hydrolase_sf"/>
</dbReference>
<dbReference type="GO" id="GO:0016020">
    <property type="term" value="C:membrane"/>
    <property type="evidence" value="ECO:0007669"/>
    <property type="project" value="TreeGrafter"/>
</dbReference>
<dbReference type="PANTHER" id="PTHR43798:SF31">
    <property type="entry name" value="AB HYDROLASE SUPERFAMILY PROTEIN YCLE"/>
    <property type="match status" value="1"/>
</dbReference>
<feature type="non-terminal residue" evidence="3">
    <location>
        <position position="1"/>
    </location>
</feature>
<dbReference type="AlphaFoldDB" id="A0A0F9F093"/>
<name>A0A0F9F093_9ZZZZ</name>
<feature type="domain" description="Serine aminopeptidase S33" evidence="2">
    <location>
        <begin position="7"/>
        <end position="163"/>
    </location>
</feature>
<organism evidence="3">
    <name type="scientific">marine sediment metagenome</name>
    <dbReference type="NCBI Taxonomy" id="412755"/>
    <lineage>
        <taxon>unclassified sequences</taxon>
        <taxon>metagenomes</taxon>
        <taxon>ecological metagenomes</taxon>
    </lineage>
</organism>
<sequence>LKEFEKNLRSERIIIGGHSMGGVIAQDFYFKYPKDVSALILCSTGGKMRVNQFTFNSIRNNYQDYLDSLRVGSFYRKTPKQIIDDAILESSLINPEVTYNDFKICDSFDTLDKTSSIDVPCLIICGKADQMTPVKYSQYFHDKIETSELSIIDKAGHSVMLEQPDQVNNAIENFVNNL</sequence>
<dbReference type="PRINTS" id="PR00111">
    <property type="entry name" value="ABHYDROLASE"/>
</dbReference>
<dbReference type="InterPro" id="IPR029058">
    <property type="entry name" value="AB_hydrolase_fold"/>
</dbReference>
<gene>
    <name evidence="3" type="ORF">LCGC14_2011430</name>
</gene>
<evidence type="ECO:0000313" key="3">
    <source>
        <dbReference type="EMBL" id="KKL79778.1"/>
    </source>
</evidence>
<dbReference type="PANTHER" id="PTHR43798">
    <property type="entry name" value="MONOACYLGLYCEROL LIPASE"/>
    <property type="match status" value="1"/>
</dbReference>
<dbReference type="Gene3D" id="3.40.50.1820">
    <property type="entry name" value="alpha/beta hydrolase"/>
    <property type="match status" value="1"/>
</dbReference>
<dbReference type="EMBL" id="LAZR01023067">
    <property type="protein sequence ID" value="KKL79778.1"/>
    <property type="molecule type" value="Genomic_DNA"/>
</dbReference>
<dbReference type="SUPFAM" id="SSF53474">
    <property type="entry name" value="alpha/beta-Hydrolases"/>
    <property type="match status" value="1"/>
</dbReference>
<reference evidence="3" key="1">
    <citation type="journal article" date="2015" name="Nature">
        <title>Complex archaea that bridge the gap between prokaryotes and eukaryotes.</title>
        <authorList>
            <person name="Spang A."/>
            <person name="Saw J.H."/>
            <person name="Jorgensen S.L."/>
            <person name="Zaremba-Niedzwiedzka K."/>
            <person name="Martijn J."/>
            <person name="Lind A.E."/>
            <person name="van Eijk R."/>
            <person name="Schleper C."/>
            <person name="Guy L."/>
            <person name="Ettema T.J."/>
        </authorList>
    </citation>
    <scope>NUCLEOTIDE SEQUENCE</scope>
</reference>
<dbReference type="InterPro" id="IPR000073">
    <property type="entry name" value="AB_hydrolase_1"/>
</dbReference>
<evidence type="ECO:0000259" key="2">
    <source>
        <dbReference type="Pfam" id="PF12146"/>
    </source>
</evidence>
<keyword evidence="1" id="KW-0378">Hydrolase</keyword>
<dbReference type="Pfam" id="PF12146">
    <property type="entry name" value="Hydrolase_4"/>
    <property type="match status" value="1"/>
</dbReference>
<accession>A0A0F9F093</accession>
<dbReference type="InterPro" id="IPR022742">
    <property type="entry name" value="Hydrolase_4"/>
</dbReference>
<protein>
    <recommendedName>
        <fullName evidence="2">Serine aminopeptidase S33 domain-containing protein</fullName>
    </recommendedName>
</protein>
<dbReference type="GO" id="GO:0016787">
    <property type="term" value="F:hydrolase activity"/>
    <property type="evidence" value="ECO:0007669"/>
    <property type="project" value="UniProtKB-KW"/>
</dbReference>
<proteinExistence type="predicted"/>